<organism evidence="2 3">
    <name type="scientific">Scyliorhinus torazame</name>
    <name type="common">Cloudy catshark</name>
    <name type="synonym">Catulus torazame</name>
    <dbReference type="NCBI Taxonomy" id="75743"/>
    <lineage>
        <taxon>Eukaryota</taxon>
        <taxon>Metazoa</taxon>
        <taxon>Chordata</taxon>
        <taxon>Craniata</taxon>
        <taxon>Vertebrata</taxon>
        <taxon>Chondrichthyes</taxon>
        <taxon>Elasmobranchii</taxon>
        <taxon>Galeomorphii</taxon>
        <taxon>Galeoidea</taxon>
        <taxon>Carcharhiniformes</taxon>
        <taxon>Scyliorhinidae</taxon>
        <taxon>Scyliorhinus</taxon>
    </lineage>
</organism>
<comment type="caution">
    <text evidence="2">The sequence shown here is derived from an EMBL/GenBank/DDBJ whole genome shotgun (WGS) entry which is preliminary data.</text>
</comment>
<dbReference type="Proteomes" id="UP000288216">
    <property type="component" value="Unassembled WGS sequence"/>
</dbReference>
<accession>A0A401PIT7</accession>
<dbReference type="EMBL" id="BFAA01000575">
    <property type="protein sequence ID" value="GCB73046.1"/>
    <property type="molecule type" value="Genomic_DNA"/>
</dbReference>
<proteinExistence type="predicted"/>
<feature type="region of interest" description="Disordered" evidence="1">
    <location>
        <begin position="38"/>
        <end position="78"/>
    </location>
</feature>
<feature type="compositionally biased region" description="Gly residues" evidence="1">
    <location>
        <begin position="69"/>
        <end position="78"/>
    </location>
</feature>
<sequence length="78" mass="8895">MATQPFNVILRQCHRGTTTEYGTLHNVVDFEEGEALEQYRASEKEEESEVKEREEEEEYGENKHALAAQGGGQGQHRT</sequence>
<dbReference type="AlphaFoldDB" id="A0A401PIT7"/>
<evidence type="ECO:0000256" key="1">
    <source>
        <dbReference type="SAM" id="MobiDB-lite"/>
    </source>
</evidence>
<name>A0A401PIT7_SCYTO</name>
<evidence type="ECO:0000313" key="3">
    <source>
        <dbReference type="Proteomes" id="UP000288216"/>
    </source>
</evidence>
<feature type="compositionally biased region" description="Acidic residues" evidence="1">
    <location>
        <begin position="44"/>
        <end position="59"/>
    </location>
</feature>
<protein>
    <submittedName>
        <fullName evidence="2">Uncharacterized protein</fullName>
    </submittedName>
</protein>
<gene>
    <name evidence="2" type="ORF">scyTo_0002317</name>
</gene>
<keyword evidence="3" id="KW-1185">Reference proteome</keyword>
<evidence type="ECO:0000313" key="2">
    <source>
        <dbReference type="EMBL" id="GCB73046.1"/>
    </source>
</evidence>
<reference evidence="2 3" key="1">
    <citation type="journal article" date="2018" name="Nat. Ecol. Evol.">
        <title>Shark genomes provide insights into elasmobranch evolution and the origin of vertebrates.</title>
        <authorList>
            <person name="Hara Y"/>
            <person name="Yamaguchi K"/>
            <person name="Onimaru K"/>
            <person name="Kadota M"/>
            <person name="Koyanagi M"/>
            <person name="Keeley SD"/>
            <person name="Tatsumi K"/>
            <person name="Tanaka K"/>
            <person name="Motone F"/>
            <person name="Kageyama Y"/>
            <person name="Nozu R"/>
            <person name="Adachi N"/>
            <person name="Nishimura O"/>
            <person name="Nakagawa R"/>
            <person name="Tanegashima C"/>
            <person name="Kiyatake I"/>
            <person name="Matsumoto R"/>
            <person name="Murakumo K"/>
            <person name="Nishida K"/>
            <person name="Terakita A"/>
            <person name="Kuratani S"/>
            <person name="Sato K"/>
            <person name="Hyodo S Kuraku.S."/>
        </authorList>
    </citation>
    <scope>NUCLEOTIDE SEQUENCE [LARGE SCALE GENOMIC DNA]</scope>
</reference>